<organism evidence="3 4">
    <name type="scientific">Nisaea acidiphila</name>
    <dbReference type="NCBI Taxonomy" id="1862145"/>
    <lineage>
        <taxon>Bacteria</taxon>
        <taxon>Pseudomonadati</taxon>
        <taxon>Pseudomonadota</taxon>
        <taxon>Alphaproteobacteria</taxon>
        <taxon>Rhodospirillales</taxon>
        <taxon>Thalassobaculaceae</taxon>
        <taxon>Nisaea</taxon>
    </lineage>
</organism>
<keyword evidence="4" id="KW-1185">Reference proteome</keyword>
<evidence type="ECO:0000313" key="4">
    <source>
        <dbReference type="Proteomes" id="UP001060336"/>
    </source>
</evidence>
<evidence type="ECO:0000313" key="3">
    <source>
        <dbReference type="EMBL" id="UUX51774.1"/>
    </source>
</evidence>
<dbReference type="RefSeq" id="WP_257771456.1">
    <property type="nucleotide sequence ID" value="NZ_CP102480.1"/>
</dbReference>
<dbReference type="FunFam" id="3.40.50.720:FF:000084">
    <property type="entry name" value="Short-chain dehydrogenase reductase"/>
    <property type="match status" value="1"/>
</dbReference>
<dbReference type="AlphaFoldDB" id="A0A9J7AXD4"/>
<dbReference type="PANTHER" id="PTHR43943:SF17">
    <property type="entry name" value="3-PHENYLPROPIONATE-DIHYDRODIOL_CINNAMIC ACID-DIHYDRODIOL DEHYDROGENASE"/>
    <property type="match status" value="1"/>
</dbReference>
<dbReference type="PRINTS" id="PR00081">
    <property type="entry name" value="GDHRDH"/>
</dbReference>
<keyword evidence="2" id="KW-0560">Oxidoreductase</keyword>
<dbReference type="EMBL" id="CP102480">
    <property type="protein sequence ID" value="UUX51774.1"/>
    <property type="molecule type" value="Genomic_DNA"/>
</dbReference>
<dbReference type="Proteomes" id="UP001060336">
    <property type="component" value="Chromosome"/>
</dbReference>
<proteinExistence type="inferred from homology"/>
<protein>
    <submittedName>
        <fullName evidence="3">SDR family oxidoreductase</fullName>
    </submittedName>
</protein>
<gene>
    <name evidence="3" type="ORF">NUH88_08745</name>
</gene>
<dbReference type="SUPFAM" id="SSF51735">
    <property type="entry name" value="NAD(P)-binding Rossmann-fold domains"/>
    <property type="match status" value="1"/>
</dbReference>
<dbReference type="PRINTS" id="PR00080">
    <property type="entry name" value="SDRFAMILY"/>
</dbReference>
<comment type="similarity">
    <text evidence="1">Belongs to the short-chain dehydrogenases/reductases (SDR) family.</text>
</comment>
<evidence type="ECO:0000256" key="1">
    <source>
        <dbReference type="ARBA" id="ARBA00006484"/>
    </source>
</evidence>
<evidence type="ECO:0000256" key="2">
    <source>
        <dbReference type="ARBA" id="ARBA00023002"/>
    </source>
</evidence>
<name>A0A9J7AXD4_9PROT</name>
<dbReference type="InterPro" id="IPR002347">
    <property type="entry name" value="SDR_fam"/>
</dbReference>
<reference evidence="3" key="1">
    <citation type="submission" date="2022-08" db="EMBL/GenBank/DDBJ databases">
        <title>Nisaea acidiphila sp. nov., isolated from a marine algal debris and emended description of the genus Nisaea Urios et al. 2008.</title>
        <authorList>
            <person name="Kwon K."/>
        </authorList>
    </citation>
    <scope>NUCLEOTIDE SEQUENCE</scope>
    <source>
        <strain evidence="3">MEBiC11861</strain>
    </source>
</reference>
<accession>A0A9J7AXD4</accession>
<dbReference type="PANTHER" id="PTHR43943">
    <property type="entry name" value="DEHYDROGENASE/REDUCTASE (SDR FAMILY) MEMBER 4"/>
    <property type="match status" value="1"/>
</dbReference>
<dbReference type="Pfam" id="PF13561">
    <property type="entry name" value="adh_short_C2"/>
    <property type="match status" value="1"/>
</dbReference>
<sequence>MDLGLKAKKIIVTGGTRGIGLAIAEACAAEGAAVSVCGRSQESLANAAEKISAHGGVVHTAICDVADADAVKSYIEGAADALGGIDGLVNNPSGFGASDDEESWKKGVDVDLMGVVRATWAAYPFLTASKGSILTISSISGIGSSSSIPYGAVKAAVIQLTQSHAKKFAADRVRVNCIAPGSIEFPGGSWERRKTEAPDVYAATLASIPFDRYGTPAEIGTVAAFLLSPAASWVTGQTVAVDGGQNL</sequence>
<dbReference type="GO" id="GO:0016491">
    <property type="term" value="F:oxidoreductase activity"/>
    <property type="evidence" value="ECO:0007669"/>
    <property type="project" value="UniProtKB-KW"/>
</dbReference>
<dbReference type="InterPro" id="IPR036291">
    <property type="entry name" value="NAD(P)-bd_dom_sf"/>
</dbReference>
<dbReference type="KEGG" id="naci:NUH88_08745"/>
<dbReference type="Gene3D" id="3.40.50.720">
    <property type="entry name" value="NAD(P)-binding Rossmann-like Domain"/>
    <property type="match status" value="1"/>
</dbReference>